<dbReference type="GeneID" id="100921724"/>
<feature type="transmembrane region" description="Helical" evidence="6">
    <location>
        <begin position="77"/>
        <end position="99"/>
    </location>
</feature>
<evidence type="ECO:0000256" key="1">
    <source>
        <dbReference type="ARBA" id="ARBA00022603"/>
    </source>
</evidence>
<evidence type="ECO:0000256" key="4">
    <source>
        <dbReference type="ARBA" id="ARBA00023453"/>
    </source>
</evidence>
<name>A0A7N4PNT9_SARHA</name>
<dbReference type="CDD" id="cd02440">
    <property type="entry name" value="AdoMet_MTases"/>
    <property type="match status" value="1"/>
</dbReference>
<dbReference type="AlphaFoldDB" id="A0A7N4PNT9"/>
<dbReference type="Proteomes" id="UP000007648">
    <property type="component" value="Unassembled WGS sequence"/>
</dbReference>
<dbReference type="PANTHER" id="PTHR10509:SF93">
    <property type="entry name" value="CATECHOL O-METHYLTRANSFERASE DOMAIN-CONTAINING PROTEIN 1"/>
    <property type="match status" value="1"/>
</dbReference>
<keyword evidence="2" id="KW-0808">Transferase</keyword>
<evidence type="ECO:0000256" key="6">
    <source>
        <dbReference type="SAM" id="Phobius"/>
    </source>
</evidence>
<dbReference type="PANTHER" id="PTHR10509">
    <property type="entry name" value="O-METHYLTRANSFERASE-RELATED"/>
    <property type="match status" value="1"/>
</dbReference>
<dbReference type="Pfam" id="PF01596">
    <property type="entry name" value="Methyltransf_3"/>
    <property type="match status" value="1"/>
</dbReference>
<reference evidence="7" key="3">
    <citation type="submission" date="2025-09" db="UniProtKB">
        <authorList>
            <consortium name="Ensembl"/>
        </authorList>
    </citation>
    <scope>IDENTIFICATION</scope>
</reference>
<accession>A0A7N4PNT9</accession>
<keyword evidence="6" id="KW-1133">Transmembrane helix</keyword>
<keyword evidence="3" id="KW-0949">S-adenosyl-L-methionine</keyword>
<protein>
    <submittedName>
        <fullName evidence="7">Catechol-O-methyltransferase domain containing 1</fullName>
    </submittedName>
</protein>
<evidence type="ECO:0000256" key="3">
    <source>
        <dbReference type="ARBA" id="ARBA00022691"/>
    </source>
</evidence>
<dbReference type="PROSITE" id="PS51682">
    <property type="entry name" value="SAM_OMT_I"/>
    <property type="match status" value="1"/>
</dbReference>
<evidence type="ECO:0000256" key="5">
    <source>
        <dbReference type="SAM" id="MobiDB-lite"/>
    </source>
</evidence>
<dbReference type="OrthoDB" id="10251242at2759"/>
<keyword evidence="6" id="KW-0472">Membrane</keyword>
<dbReference type="SUPFAM" id="SSF53335">
    <property type="entry name" value="S-adenosyl-L-methionine-dependent methyltransferases"/>
    <property type="match status" value="1"/>
</dbReference>
<dbReference type="GO" id="GO:0008757">
    <property type="term" value="F:S-adenosylmethionine-dependent methyltransferase activity"/>
    <property type="evidence" value="ECO:0007669"/>
    <property type="project" value="TreeGrafter"/>
</dbReference>
<dbReference type="InterPro" id="IPR050362">
    <property type="entry name" value="Cation-dep_OMT"/>
</dbReference>
<dbReference type="InterPro" id="IPR002935">
    <property type="entry name" value="SAM_O-MeTrfase"/>
</dbReference>
<organism evidence="7 8">
    <name type="scientific">Sarcophilus harrisii</name>
    <name type="common">Tasmanian devil</name>
    <name type="synonym">Sarcophilus laniarius</name>
    <dbReference type="NCBI Taxonomy" id="9305"/>
    <lineage>
        <taxon>Eukaryota</taxon>
        <taxon>Metazoa</taxon>
        <taxon>Chordata</taxon>
        <taxon>Craniata</taxon>
        <taxon>Vertebrata</taxon>
        <taxon>Euteleostomi</taxon>
        <taxon>Mammalia</taxon>
        <taxon>Metatheria</taxon>
        <taxon>Dasyuromorphia</taxon>
        <taxon>Dasyuridae</taxon>
        <taxon>Sarcophilus</taxon>
    </lineage>
</organism>
<dbReference type="Ensembl" id="ENSSHAT00000047824.1">
    <property type="protein sequence ID" value="ENSSHAP00000041280.1"/>
    <property type="gene ID" value="ENSSHAG00000029495.1"/>
</dbReference>
<keyword evidence="8" id="KW-1185">Reference proteome</keyword>
<feature type="region of interest" description="Disordered" evidence="5">
    <location>
        <begin position="1"/>
        <end position="56"/>
    </location>
</feature>
<dbReference type="FunCoup" id="A0A7N4PNT9">
    <property type="interactions" value="257"/>
</dbReference>
<reference evidence="7 8" key="1">
    <citation type="journal article" date="2011" name="Proc. Natl. Acad. Sci. U.S.A.">
        <title>Genetic diversity and population structure of the endangered marsupial Sarcophilus harrisii (Tasmanian devil).</title>
        <authorList>
            <person name="Miller W."/>
            <person name="Hayes V.M."/>
            <person name="Ratan A."/>
            <person name="Petersen D.C."/>
            <person name="Wittekindt N.E."/>
            <person name="Miller J."/>
            <person name="Walenz B."/>
            <person name="Knight J."/>
            <person name="Qi J."/>
            <person name="Zhao F."/>
            <person name="Wang Q."/>
            <person name="Bedoya-Reina O.C."/>
            <person name="Katiyar N."/>
            <person name="Tomsho L.P."/>
            <person name="Kasson L.M."/>
            <person name="Hardie R.A."/>
            <person name="Woodbridge P."/>
            <person name="Tindall E.A."/>
            <person name="Bertelsen M.F."/>
            <person name="Dixon D."/>
            <person name="Pyecroft S."/>
            <person name="Helgen K.M."/>
            <person name="Lesk A.M."/>
            <person name="Pringle T.H."/>
            <person name="Patterson N."/>
            <person name="Zhang Y."/>
            <person name="Kreiss A."/>
            <person name="Woods G.M."/>
            <person name="Jones M.E."/>
            <person name="Schuster S.C."/>
        </authorList>
    </citation>
    <scope>NUCLEOTIDE SEQUENCE [LARGE SCALE GENOMIC DNA]</scope>
</reference>
<evidence type="ECO:0000313" key="8">
    <source>
        <dbReference type="Proteomes" id="UP000007648"/>
    </source>
</evidence>
<dbReference type="CTD" id="118881"/>
<reference evidence="7" key="2">
    <citation type="submission" date="2025-08" db="UniProtKB">
        <authorList>
            <consortium name="Ensembl"/>
        </authorList>
    </citation>
    <scope>IDENTIFICATION</scope>
</reference>
<dbReference type="GO" id="GO:0032259">
    <property type="term" value="P:methylation"/>
    <property type="evidence" value="ECO:0007669"/>
    <property type="project" value="UniProtKB-KW"/>
</dbReference>
<comment type="similarity">
    <text evidence="4">Belongs to the class I-like SAM-binding methyltransferase superfamily. Cation-dependent O-methyltransferase family.</text>
</comment>
<evidence type="ECO:0000313" key="7">
    <source>
        <dbReference type="Ensembl" id="ENSSHAP00000041280.1"/>
    </source>
</evidence>
<gene>
    <name evidence="7" type="primary">COMTD1</name>
</gene>
<feature type="compositionally biased region" description="Low complexity" evidence="5">
    <location>
        <begin position="1"/>
        <end position="21"/>
    </location>
</feature>
<evidence type="ECO:0000256" key="2">
    <source>
        <dbReference type="ARBA" id="ARBA00022679"/>
    </source>
</evidence>
<proteinExistence type="inferred from homology"/>
<dbReference type="GO" id="GO:0008171">
    <property type="term" value="F:O-methyltransferase activity"/>
    <property type="evidence" value="ECO:0007669"/>
    <property type="project" value="InterPro"/>
</dbReference>
<dbReference type="InterPro" id="IPR029063">
    <property type="entry name" value="SAM-dependent_MTases_sf"/>
</dbReference>
<keyword evidence="1" id="KW-0489">Methyltransferase</keyword>
<dbReference type="KEGG" id="shr:100921724"/>
<dbReference type="InParanoid" id="A0A7N4PNT9"/>
<sequence>MAPKAAAWTARAEAPARSSAAAPPPMTSPAPGPLLCRPRLRPRPPSGSGPVVSRSEPCVPAGRAAMILPRLSLSAEVAVGSAVLGAAFVSGVFLGRRVLRWLSNSPRRRPTRRLLPPEDDPLWQYVLSRSVREHPALRGLRKLTLEQPQGRTMMPCDQAQLLANLARLIRAQKVLDLGSFTGYAALSLALALPATGRVVACEIDAAPPELGRPFWREAGEEHKIDLQVKPAMKTLDELLAGGAADTFDMAVIDADKENCSAYYEKCLKLVRSGGIVAISNVLWNGEVLNKPRKGDMAAQCVRDLNERILRDSRVHISLLPLGDGLTLAFKI</sequence>
<dbReference type="RefSeq" id="XP_031812275.1">
    <property type="nucleotide sequence ID" value="XM_031956415.1"/>
</dbReference>
<feature type="compositionally biased region" description="Pro residues" evidence="5">
    <location>
        <begin position="22"/>
        <end position="32"/>
    </location>
</feature>
<dbReference type="GeneTree" id="ENSGT00390000004409"/>
<keyword evidence="6" id="KW-0812">Transmembrane</keyword>
<dbReference type="Gene3D" id="3.40.50.150">
    <property type="entry name" value="Vaccinia Virus protein VP39"/>
    <property type="match status" value="1"/>
</dbReference>
<feature type="compositionally biased region" description="Low complexity" evidence="5">
    <location>
        <begin position="46"/>
        <end position="55"/>
    </location>
</feature>